<dbReference type="Proteomes" id="UP001054945">
    <property type="component" value="Unassembled WGS sequence"/>
</dbReference>
<reference evidence="1 2" key="1">
    <citation type="submission" date="2021-06" db="EMBL/GenBank/DDBJ databases">
        <title>Caerostris extrusa draft genome.</title>
        <authorList>
            <person name="Kono N."/>
            <person name="Arakawa K."/>
        </authorList>
    </citation>
    <scope>NUCLEOTIDE SEQUENCE [LARGE SCALE GENOMIC DNA]</scope>
</reference>
<dbReference type="EMBL" id="BPLR01000611">
    <property type="protein sequence ID" value="GIY96052.1"/>
    <property type="molecule type" value="Genomic_DNA"/>
</dbReference>
<accession>A0AAV4XLR1</accession>
<dbReference type="AlphaFoldDB" id="A0AAV4XLR1"/>
<gene>
    <name evidence="1" type="ORF">CEXT_643061</name>
</gene>
<name>A0AAV4XLR1_CAEEX</name>
<comment type="caution">
    <text evidence="1">The sequence shown here is derived from an EMBL/GenBank/DDBJ whole genome shotgun (WGS) entry which is preliminary data.</text>
</comment>
<keyword evidence="2" id="KW-1185">Reference proteome</keyword>
<evidence type="ECO:0000313" key="2">
    <source>
        <dbReference type="Proteomes" id="UP001054945"/>
    </source>
</evidence>
<sequence length="179" mass="20338">MLLKSLALGESLVHFRGIQENSFRDITRKHKSPTQSIVSNRFKASQTFYKLGRLFPALHSHFSTFYRSQMEQPRAFEASKNIPRRPLHPTVQDISSTDILPCHDRYPLLVCCCPIFFNPFILILTTPLFFKIFVGKVPKFLSVQSGLPLFGVLQTALSKCSKRAGSEENDFGFPCDVIP</sequence>
<protein>
    <submittedName>
        <fullName evidence="1">Uncharacterized protein</fullName>
    </submittedName>
</protein>
<evidence type="ECO:0000313" key="1">
    <source>
        <dbReference type="EMBL" id="GIY96052.1"/>
    </source>
</evidence>
<proteinExistence type="predicted"/>
<organism evidence="1 2">
    <name type="scientific">Caerostris extrusa</name>
    <name type="common">Bark spider</name>
    <name type="synonym">Caerostris bankana</name>
    <dbReference type="NCBI Taxonomy" id="172846"/>
    <lineage>
        <taxon>Eukaryota</taxon>
        <taxon>Metazoa</taxon>
        <taxon>Ecdysozoa</taxon>
        <taxon>Arthropoda</taxon>
        <taxon>Chelicerata</taxon>
        <taxon>Arachnida</taxon>
        <taxon>Araneae</taxon>
        <taxon>Araneomorphae</taxon>
        <taxon>Entelegynae</taxon>
        <taxon>Araneoidea</taxon>
        <taxon>Araneidae</taxon>
        <taxon>Caerostris</taxon>
    </lineage>
</organism>